<sequence length="263" mass="30243">EKKGVKMLSEVEFFQGFVRLKTAVKNDTDTVITDSALDIVYDDNVLRLDHIQPVYEYKRGKVHLGNINAGEKKTVAFNYDPIICMESNIDGNLTFRDVKGNLQVVSMKTRRADIVCPIFFTRENANTAMLKRLVNEELATQDSKVFRYPDGLAPNQAFELCKGVVHLHDVKFVREFFEEKPNWLGEAWFYGETKVKGYKIVIRVTVREDSHTAEFFVASQEMEVITGLLAELGHSLNRMLKEKYMGRLKAQPIVDQRLKKELT</sequence>
<comment type="caution">
    <text evidence="1">The sequence shown here is derived from an EMBL/GenBank/DDBJ whole genome shotgun (WGS) entry which is preliminary data.</text>
</comment>
<reference evidence="1" key="1">
    <citation type="journal article" date="2014" name="Front. Microbiol.">
        <title>High frequency of phylogenetically diverse reductive dehalogenase-homologous genes in deep subseafloor sedimentary metagenomes.</title>
        <authorList>
            <person name="Kawai M."/>
            <person name="Futagami T."/>
            <person name="Toyoda A."/>
            <person name="Takaki Y."/>
            <person name="Nishi S."/>
            <person name="Hori S."/>
            <person name="Arai W."/>
            <person name="Tsubouchi T."/>
            <person name="Morono Y."/>
            <person name="Uchiyama I."/>
            <person name="Ito T."/>
            <person name="Fujiyama A."/>
            <person name="Inagaki F."/>
            <person name="Takami H."/>
        </authorList>
    </citation>
    <scope>NUCLEOTIDE SEQUENCE</scope>
    <source>
        <strain evidence="1">Expedition CK06-06</strain>
    </source>
</reference>
<protein>
    <submittedName>
        <fullName evidence="1">Uncharacterized protein</fullName>
    </submittedName>
</protein>
<proteinExistence type="predicted"/>
<feature type="non-terminal residue" evidence="1">
    <location>
        <position position="1"/>
    </location>
</feature>
<dbReference type="AlphaFoldDB" id="X0WS36"/>
<name>X0WS36_9ZZZZ</name>
<evidence type="ECO:0000313" key="1">
    <source>
        <dbReference type="EMBL" id="GAG27353.1"/>
    </source>
</evidence>
<organism evidence="1">
    <name type="scientific">marine sediment metagenome</name>
    <dbReference type="NCBI Taxonomy" id="412755"/>
    <lineage>
        <taxon>unclassified sequences</taxon>
        <taxon>metagenomes</taxon>
        <taxon>ecological metagenomes</taxon>
    </lineage>
</organism>
<gene>
    <name evidence="1" type="ORF">S01H1_48269</name>
</gene>
<accession>X0WS36</accession>
<dbReference type="EMBL" id="BARS01030991">
    <property type="protein sequence ID" value="GAG27353.1"/>
    <property type="molecule type" value="Genomic_DNA"/>
</dbReference>
<feature type="non-terminal residue" evidence="1">
    <location>
        <position position="263"/>
    </location>
</feature>